<dbReference type="STRING" id="582899.Hden_1975"/>
<dbReference type="InterPro" id="IPR004538">
    <property type="entry name" value="Hemolysin_A/TlyA"/>
</dbReference>
<comment type="similarity">
    <text evidence="2">Belongs to the TlyA family.</text>
</comment>
<evidence type="ECO:0000256" key="3">
    <source>
        <dbReference type="PROSITE-ProRule" id="PRU00182"/>
    </source>
</evidence>
<evidence type="ECO:0000256" key="2">
    <source>
        <dbReference type="ARBA" id="ARBA00029460"/>
    </source>
</evidence>
<organism evidence="5 6">
    <name type="scientific">Hyphomicrobium denitrificans (strain ATCC 51888 / DSM 1869 / NCIMB 11706 / TK 0415)</name>
    <dbReference type="NCBI Taxonomy" id="582899"/>
    <lineage>
        <taxon>Bacteria</taxon>
        <taxon>Pseudomonadati</taxon>
        <taxon>Pseudomonadota</taxon>
        <taxon>Alphaproteobacteria</taxon>
        <taxon>Hyphomicrobiales</taxon>
        <taxon>Hyphomicrobiaceae</taxon>
        <taxon>Hyphomicrobium</taxon>
    </lineage>
</organism>
<dbReference type="CDD" id="cd00165">
    <property type="entry name" value="S4"/>
    <property type="match status" value="1"/>
</dbReference>
<dbReference type="AlphaFoldDB" id="D8JPP2"/>
<keyword evidence="6" id="KW-1185">Reference proteome</keyword>
<dbReference type="Pfam" id="PF01479">
    <property type="entry name" value="S4"/>
    <property type="match status" value="1"/>
</dbReference>
<dbReference type="EMBL" id="CP002083">
    <property type="protein sequence ID" value="ADJ23776.1"/>
    <property type="molecule type" value="Genomic_DNA"/>
</dbReference>
<dbReference type="PANTHER" id="PTHR32319:SF0">
    <property type="entry name" value="BACTERIAL HEMOLYSIN-LIKE PROTEIN"/>
    <property type="match status" value="1"/>
</dbReference>
<dbReference type="HOGENOM" id="CLU_058015_1_0_5"/>
<dbReference type="InterPro" id="IPR002877">
    <property type="entry name" value="RNA_MeTrfase_FtsJ_dom"/>
</dbReference>
<name>D8JPP2_HYPDA</name>
<dbReference type="InterPro" id="IPR029063">
    <property type="entry name" value="SAM-dependent_MTases_sf"/>
</dbReference>
<dbReference type="InterPro" id="IPR036986">
    <property type="entry name" value="S4_RNA-bd_sf"/>
</dbReference>
<evidence type="ECO:0000313" key="5">
    <source>
        <dbReference type="EMBL" id="ADJ23776.1"/>
    </source>
</evidence>
<evidence type="ECO:0000256" key="1">
    <source>
        <dbReference type="ARBA" id="ARBA00022884"/>
    </source>
</evidence>
<dbReference type="PANTHER" id="PTHR32319">
    <property type="entry name" value="BACTERIAL HEMOLYSIN-LIKE PROTEIN"/>
    <property type="match status" value="1"/>
</dbReference>
<dbReference type="NCBIfam" id="TIGR00478">
    <property type="entry name" value="tly"/>
    <property type="match status" value="1"/>
</dbReference>
<dbReference type="PROSITE" id="PS50889">
    <property type="entry name" value="S4"/>
    <property type="match status" value="1"/>
</dbReference>
<evidence type="ECO:0000313" key="6">
    <source>
        <dbReference type="Proteomes" id="UP000002033"/>
    </source>
</evidence>
<keyword evidence="1 3" id="KW-0694">RNA-binding</keyword>
<dbReference type="Gene3D" id="3.40.50.150">
    <property type="entry name" value="Vaccinia Virus protein VP39"/>
    <property type="match status" value="1"/>
</dbReference>
<protein>
    <submittedName>
        <fullName evidence="5">Hemolysin A</fullName>
    </submittedName>
</protein>
<dbReference type="InterPro" id="IPR002942">
    <property type="entry name" value="S4_RNA-bd"/>
</dbReference>
<accession>D8JPP2</accession>
<dbReference type="KEGG" id="hdn:Hden_1975"/>
<proteinExistence type="inferred from homology"/>
<reference evidence="6" key="1">
    <citation type="journal article" date="2011" name="J. Bacteriol.">
        <title>Genome sequences of eight morphologically diverse alphaproteobacteria.</title>
        <authorList>
            <consortium name="US DOE Joint Genome Institute"/>
            <person name="Brown P.J."/>
            <person name="Kysela D.T."/>
            <person name="Buechlein A."/>
            <person name="Hemmerich C."/>
            <person name="Brun Y.V."/>
        </authorList>
    </citation>
    <scope>NUCLEOTIDE SEQUENCE [LARGE SCALE GENOMIC DNA]</scope>
    <source>
        <strain evidence="6">ATCC 51888 / DSM 1869 / NCIB 11706 / TK 0415</strain>
    </source>
</reference>
<dbReference type="PIRSF" id="PIRSF005578">
    <property type="entry name" value="TlyA"/>
    <property type="match status" value="1"/>
</dbReference>
<evidence type="ECO:0000259" key="4">
    <source>
        <dbReference type="SMART" id="SM00363"/>
    </source>
</evidence>
<gene>
    <name evidence="5" type="ordered locus">Hden_1975</name>
</gene>
<dbReference type="eggNOG" id="COG1189">
    <property type="taxonomic scope" value="Bacteria"/>
</dbReference>
<dbReference type="GO" id="GO:0032259">
    <property type="term" value="P:methylation"/>
    <property type="evidence" value="ECO:0007669"/>
    <property type="project" value="InterPro"/>
</dbReference>
<dbReference type="SUPFAM" id="SSF55174">
    <property type="entry name" value="Alpha-L RNA-binding motif"/>
    <property type="match status" value="1"/>
</dbReference>
<feature type="domain" description="RNA-binding S4" evidence="4">
    <location>
        <begin position="17"/>
        <end position="82"/>
    </location>
</feature>
<dbReference type="SMART" id="SM00363">
    <property type="entry name" value="S4"/>
    <property type="match status" value="1"/>
</dbReference>
<dbReference type="GO" id="GO:0003723">
    <property type="term" value="F:RNA binding"/>
    <property type="evidence" value="ECO:0007669"/>
    <property type="project" value="UniProtKB-KW"/>
</dbReference>
<dbReference type="GO" id="GO:0008168">
    <property type="term" value="F:methyltransferase activity"/>
    <property type="evidence" value="ECO:0007669"/>
    <property type="project" value="InterPro"/>
</dbReference>
<sequence>MGSNPAIINDAKIGKYMRLDLALVARGLAPSRARAQDLIRRGFVSVAGEPCRKPAMDVAEPKLVEVSKDAPGYVSRGAEKLAAALDQFGFDVTGVVALDVGASTGGFTQVLLERGAAQVFAVDVGSAQLHDDVKSDARVVSLENCDARTLTREHVPAPVGAVVIDVSFISVTKVLGHVLPLAASGAWLVVLVKPQFEVGRERVGSGGIVRDEAARRDAVDSVRAWLQQQPGWRVIGEMESPISGGSGNIEFLIGARRDV</sequence>
<dbReference type="CDD" id="cd02440">
    <property type="entry name" value="AdoMet_MTases"/>
    <property type="match status" value="1"/>
</dbReference>
<dbReference type="SUPFAM" id="SSF53335">
    <property type="entry name" value="S-adenosyl-L-methionine-dependent methyltransferases"/>
    <property type="match status" value="1"/>
</dbReference>
<dbReference type="Gene3D" id="3.10.290.10">
    <property type="entry name" value="RNA-binding S4 domain"/>
    <property type="match status" value="1"/>
</dbReference>
<dbReference type="InterPro" id="IPR047048">
    <property type="entry name" value="TlyA"/>
</dbReference>
<dbReference type="Proteomes" id="UP000002033">
    <property type="component" value="Chromosome"/>
</dbReference>
<dbReference type="Pfam" id="PF01728">
    <property type="entry name" value="FtsJ"/>
    <property type="match status" value="1"/>
</dbReference>